<organism evidence="2 3">
    <name type="scientific">Pyronema omphalodes (strain CBS 100304)</name>
    <name type="common">Pyronema confluens</name>
    <dbReference type="NCBI Taxonomy" id="1076935"/>
    <lineage>
        <taxon>Eukaryota</taxon>
        <taxon>Fungi</taxon>
        <taxon>Dikarya</taxon>
        <taxon>Ascomycota</taxon>
        <taxon>Pezizomycotina</taxon>
        <taxon>Pezizomycetes</taxon>
        <taxon>Pezizales</taxon>
        <taxon>Pyronemataceae</taxon>
        <taxon>Pyronema</taxon>
    </lineage>
</organism>
<accession>U4L5P6</accession>
<sequence>MPVDRSLGRNVRFYDSSKPSITLGGFIQNGSVTETNFLDMMEILLTEAPPRVQERTSGHVVATTNNLLQPGEYDVYCDSPIEVSNEPWVHRLISHNLSGREDAFRDGIRSRDGKCVISGLVNSRAFCGN</sequence>
<dbReference type="eggNOG" id="ENOG502SKV9">
    <property type="taxonomic scope" value="Eukaryota"/>
</dbReference>
<dbReference type="STRING" id="1076935.U4L5P6"/>
<protein>
    <recommendedName>
        <fullName evidence="1">DUF7881 domain-containing protein</fullName>
    </recommendedName>
</protein>
<evidence type="ECO:0000313" key="2">
    <source>
        <dbReference type="EMBL" id="CCX12136.1"/>
    </source>
</evidence>
<dbReference type="InterPro" id="IPR057203">
    <property type="entry name" value="DUF7881"/>
</dbReference>
<dbReference type="AlphaFoldDB" id="U4L5P6"/>
<keyword evidence="3" id="KW-1185">Reference proteome</keyword>
<feature type="domain" description="DUF7881" evidence="1">
    <location>
        <begin position="8"/>
        <end position="81"/>
    </location>
</feature>
<evidence type="ECO:0000259" key="1">
    <source>
        <dbReference type="Pfam" id="PF25324"/>
    </source>
</evidence>
<name>U4L5P6_PYROM</name>
<dbReference type="EMBL" id="HF935679">
    <property type="protein sequence ID" value="CCX12136.1"/>
    <property type="molecule type" value="Genomic_DNA"/>
</dbReference>
<evidence type="ECO:0000313" key="3">
    <source>
        <dbReference type="Proteomes" id="UP000018144"/>
    </source>
</evidence>
<gene>
    <name evidence="2" type="ORF">PCON_11730</name>
</gene>
<proteinExistence type="predicted"/>
<dbReference type="Proteomes" id="UP000018144">
    <property type="component" value="Unassembled WGS sequence"/>
</dbReference>
<dbReference type="OrthoDB" id="2142759at2759"/>
<reference evidence="2 3" key="1">
    <citation type="journal article" date="2013" name="PLoS Genet.">
        <title>The genome and development-dependent transcriptomes of Pyronema confluens: a window into fungal evolution.</title>
        <authorList>
            <person name="Traeger S."/>
            <person name="Altegoer F."/>
            <person name="Freitag M."/>
            <person name="Gabaldon T."/>
            <person name="Kempken F."/>
            <person name="Kumar A."/>
            <person name="Marcet-Houben M."/>
            <person name="Poggeler S."/>
            <person name="Stajich J.E."/>
            <person name="Nowrousian M."/>
        </authorList>
    </citation>
    <scope>NUCLEOTIDE SEQUENCE [LARGE SCALE GENOMIC DNA]</scope>
    <source>
        <strain evidence="3">CBS 100304</strain>
        <tissue evidence="2">Vegetative mycelium</tissue>
    </source>
</reference>
<dbReference type="Pfam" id="PF25324">
    <property type="entry name" value="DUF7881"/>
    <property type="match status" value="1"/>
</dbReference>